<keyword evidence="1" id="KW-0614">Plasmid</keyword>
<organism evidence="1 2">
    <name type="scientific">Rhizobium gallicum bv. gallicum R602sp</name>
    <dbReference type="NCBI Taxonomy" id="1041138"/>
    <lineage>
        <taxon>Bacteria</taxon>
        <taxon>Pseudomonadati</taxon>
        <taxon>Pseudomonadota</taxon>
        <taxon>Alphaproteobacteria</taxon>
        <taxon>Hyphomicrobiales</taxon>
        <taxon>Rhizobiaceae</taxon>
        <taxon>Rhizobium/Agrobacterium group</taxon>
        <taxon>Rhizobium</taxon>
    </lineage>
</organism>
<proteinExistence type="predicted"/>
<sequence>MARVSPFAKAFAGRWLIVEMDNWDNDVLDLVEEAHLTFQRAADGEIAFVALKGFLDVRYGARDGSACAEFSWEGQDEGDPACGRGWAALGSAGRLVGHFYIHNGDDSGFVCERD</sequence>
<dbReference type="KEGG" id="rga:RGR602_PB00336"/>
<keyword evidence="2" id="KW-1185">Reference proteome</keyword>
<dbReference type="HOGENOM" id="CLU_169676_0_0_5"/>
<dbReference type="AlphaFoldDB" id="A0A0B4XB86"/>
<protein>
    <submittedName>
        <fullName evidence="1">Uncharacterized protein</fullName>
    </submittedName>
</protein>
<reference evidence="1 2" key="1">
    <citation type="submission" date="2013-11" db="EMBL/GenBank/DDBJ databases">
        <title>Complete genome sequence of Rhizobium gallicum bv. gallicum R602.</title>
        <authorList>
            <person name="Bustos P."/>
            <person name="Santamaria R.I."/>
            <person name="Lozano L."/>
            <person name="Acosta J.L."/>
            <person name="Ormeno-Orrillo E."/>
            <person name="Rogel M.A."/>
            <person name="Romero D."/>
            <person name="Cevallos M.A."/>
            <person name="Martinez-Romero E."/>
            <person name="Gonzalez V."/>
        </authorList>
    </citation>
    <scope>NUCLEOTIDE SEQUENCE [LARGE SCALE GENOMIC DNA]</scope>
    <source>
        <strain evidence="1 2">R602</strain>
        <plasmid evidence="1 2">pRgalR602b</plasmid>
    </source>
</reference>
<geneLocation type="plasmid" evidence="1 2">
    <name>pRgalR602b</name>
</geneLocation>
<dbReference type="EMBL" id="CP006879">
    <property type="protein sequence ID" value="AJD43868.1"/>
    <property type="molecule type" value="Genomic_DNA"/>
</dbReference>
<dbReference type="Proteomes" id="UP000031368">
    <property type="component" value="Plasmid pRgalR602b"/>
</dbReference>
<gene>
    <name evidence="1" type="ORF">RGR602_PB00336</name>
</gene>
<name>A0A0B4XB86_9HYPH</name>
<dbReference type="RefSeq" id="WP_040114305.1">
    <property type="nucleotide sequence ID" value="NZ_CP006879.1"/>
</dbReference>
<evidence type="ECO:0000313" key="1">
    <source>
        <dbReference type="EMBL" id="AJD43868.1"/>
    </source>
</evidence>
<accession>A0A0B4XB86</accession>
<evidence type="ECO:0000313" key="2">
    <source>
        <dbReference type="Proteomes" id="UP000031368"/>
    </source>
</evidence>